<dbReference type="HAMAP" id="MF_00316">
    <property type="entry name" value="MobA"/>
    <property type="match status" value="1"/>
</dbReference>
<dbReference type="Gene3D" id="3.90.550.10">
    <property type="entry name" value="Spore Coat Polysaccharide Biosynthesis Protein SpsA, Chain A"/>
    <property type="match status" value="1"/>
</dbReference>
<evidence type="ECO:0000256" key="6">
    <source>
        <dbReference type="ARBA" id="ARBA00023134"/>
    </source>
</evidence>
<evidence type="ECO:0000256" key="4">
    <source>
        <dbReference type="ARBA" id="ARBA00022741"/>
    </source>
</evidence>
<dbReference type="Proteomes" id="UP000606991">
    <property type="component" value="Unassembled WGS sequence"/>
</dbReference>
<evidence type="ECO:0000256" key="8">
    <source>
        <dbReference type="HAMAP-Rule" id="MF_00316"/>
    </source>
</evidence>
<evidence type="ECO:0000313" key="10">
    <source>
        <dbReference type="EMBL" id="MBJ7593982.1"/>
    </source>
</evidence>
<keyword evidence="10" id="KW-0548">Nucleotidyltransferase</keyword>
<evidence type="ECO:0000256" key="3">
    <source>
        <dbReference type="ARBA" id="ARBA00022723"/>
    </source>
</evidence>
<dbReference type="AlphaFoldDB" id="A0A934JS17"/>
<organism evidence="10 11">
    <name type="scientific">Candidatus Aeolococcus gillhamiae</name>
    <dbReference type="NCBI Taxonomy" id="3127015"/>
    <lineage>
        <taxon>Bacteria</taxon>
        <taxon>Bacillati</taxon>
        <taxon>Candidatus Dormiibacterota</taxon>
        <taxon>Candidatus Dormibacteria</taxon>
        <taxon>Candidatus Aeolococcales</taxon>
        <taxon>Candidatus Aeolococcaceae</taxon>
        <taxon>Candidatus Aeolococcus</taxon>
    </lineage>
</organism>
<keyword evidence="7 8" id="KW-0501">Molybdenum cofactor biosynthesis</keyword>
<feature type="binding site" evidence="8">
    <location>
        <position position="104"/>
    </location>
    <ligand>
        <name>GTP</name>
        <dbReference type="ChEBI" id="CHEBI:37565"/>
    </ligand>
</feature>
<accession>A0A934JS17</accession>
<dbReference type="GO" id="GO:0061603">
    <property type="term" value="F:molybdenum cofactor guanylyltransferase activity"/>
    <property type="evidence" value="ECO:0007669"/>
    <property type="project" value="UniProtKB-EC"/>
</dbReference>
<keyword evidence="3 8" id="KW-0479">Metal-binding</keyword>
<comment type="similarity">
    <text evidence="8">Belongs to the MobA family.</text>
</comment>
<keyword evidence="1 8" id="KW-0963">Cytoplasm</keyword>
<evidence type="ECO:0000256" key="2">
    <source>
        <dbReference type="ARBA" id="ARBA00022679"/>
    </source>
</evidence>
<comment type="catalytic activity">
    <reaction evidence="8">
        <text>Mo-molybdopterin + GTP + H(+) = Mo-molybdopterin guanine dinucleotide + diphosphate</text>
        <dbReference type="Rhea" id="RHEA:34243"/>
        <dbReference type="ChEBI" id="CHEBI:15378"/>
        <dbReference type="ChEBI" id="CHEBI:33019"/>
        <dbReference type="ChEBI" id="CHEBI:37565"/>
        <dbReference type="ChEBI" id="CHEBI:71302"/>
        <dbReference type="ChEBI" id="CHEBI:71310"/>
        <dbReference type="EC" id="2.7.7.77"/>
    </reaction>
</comment>
<dbReference type="PANTHER" id="PTHR19136:SF81">
    <property type="entry name" value="MOLYBDENUM COFACTOR GUANYLYLTRANSFERASE"/>
    <property type="match status" value="1"/>
</dbReference>
<feature type="binding site" evidence="8">
    <location>
        <position position="31"/>
    </location>
    <ligand>
        <name>GTP</name>
        <dbReference type="ChEBI" id="CHEBI:37565"/>
    </ligand>
</feature>
<evidence type="ECO:0000313" key="11">
    <source>
        <dbReference type="Proteomes" id="UP000606991"/>
    </source>
</evidence>
<evidence type="ECO:0000256" key="7">
    <source>
        <dbReference type="ARBA" id="ARBA00023150"/>
    </source>
</evidence>
<keyword evidence="6 8" id="KW-0342">GTP-binding</keyword>
<sequence length="208" mass="21870">MMRVGDVPAGAPPLAGLVLCGGRSRRMGSDKALLVVEGERLVDRAARRLGSVADPVLLACGARPLTVRGCRGITDAAGDCGPLAGIVAGLRASPHALTAVVAVDMPWLDTELLARIADTWCTDEDALVPLSPSGLEPLHAVYARSALPAMEEALRDGRLRLRAVLEHLRVRMVDVAAVFGNERASRFAVNLNTSDDLLTLREAPPASA</sequence>
<keyword evidence="5 8" id="KW-0460">Magnesium</keyword>
<dbReference type="CDD" id="cd02503">
    <property type="entry name" value="MobA"/>
    <property type="match status" value="1"/>
</dbReference>
<feature type="domain" description="MobA-like NTP transferase" evidence="9">
    <location>
        <begin position="16"/>
        <end position="168"/>
    </location>
</feature>
<comment type="subcellular location">
    <subcellularLocation>
        <location evidence="8">Cytoplasm</location>
    </subcellularLocation>
</comment>
<evidence type="ECO:0000259" key="9">
    <source>
        <dbReference type="Pfam" id="PF12804"/>
    </source>
</evidence>
<comment type="cofactor">
    <cofactor evidence="8">
        <name>Mg(2+)</name>
        <dbReference type="ChEBI" id="CHEBI:18420"/>
    </cofactor>
</comment>
<dbReference type="GO" id="GO:0005737">
    <property type="term" value="C:cytoplasm"/>
    <property type="evidence" value="ECO:0007669"/>
    <property type="project" value="UniProtKB-SubCell"/>
</dbReference>
<dbReference type="EC" id="2.7.7.77" evidence="8"/>
<dbReference type="RefSeq" id="WP_337309796.1">
    <property type="nucleotide sequence ID" value="NZ_JAEKNS010000045.1"/>
</dbReference>
<dbReference type="GO" id="GO:0006777">
    <property type="term" value="P:Mo-molybdopterin cofactor biosynthetic process"/>
    <property type="evidence" value="ECO:0007669"/>
    <property type="project" value="UniProtKB-KW"/>
</dbReference>
<reference evidence="10 11" key="1">
    <citation type="submission" date="2020-10" db="EMBL/GenBank/DDBJ databases">
        <title>Ca. Dormibacterota MAGs.</title>
        <authorList>
            <person name="Montgomery K."/>
        </authorList>
    </citation>
    <scope>NUCLEOTIDE SEQUENCE [LARGE SCALE GENOMIC DNA]</scope>
    <source>
        <strain evidence="10">SC8812_S17_18</strain>
    </source>
</reference>
<dbReference type="InterPro" id="IPR013482">
    <property type="entry name" value="Molybde_CF_guanTrfase"/>
</dbReference>
<comment type="function">
    <text evidence="8">Transfers a GMP moiety from GTP to Mo-molybdopterin (Mo-MPT) cofactor (Moco or molybdenum cofactor) to form Mo-molybdopterin guanine dinucleotide (Mo-MGD) cofactor.</text>
</comment>
<dbReference type="EMBL" id="JAEKNS010000045">
    <property type="protein sequence ID" value="MBJ7593982.1"/>
    <property type="molecule type" value="Genomic_DNA"/>
</dbReference>
<dbReference type="InterPro" id="IPR029044">
    <property type="entry name" value="Nucleotide-diphossugar_trans"/>
</dbReference>
<dbReference type="SUPFAM" id="SSF53448">
    <property type="entry name" value="Nucleotide-diphospho-sugar transferases"/>
    <property type="match status" value="1"/>
</dbReference>
<comment type="caution">
    <text evidence="8">Lacks conserved residue(s) required for the propagation of feature annotation.</text>
</comment>
<evidence type="ECO:0000256" key="1">
    <source>
        <dbReference type="ARBA" id="ARBA00022490"/>
    </source>
</evidence>
<protein>
    <recommendedName>
        <fullName evidence="8">Probable molybdenum cofactor guanylyltransferase</fullName>
        <shortName evidence="8">MoCo guanylyltransferase</shortName>
        <ecNumber evidence="8">2.7.7.77</ecNumber>
    </recommendedName>
    <alternativeName>
        <fullName evidence="8">GTP:molybdopterin guanylyltransferase</fullName>
    </alternativeName>
    <alternativeName>
        <fullName evidence="8">Mo-MPT guanylyltransferase</fullName>
    </alternativeName>
    <alternativeName>
        <fullName evidence="8">Molybdopterin guanylyltransferase</fullName>
    </alternativeName>
    <alternativeName>
        <fullName evidence="8">Molybdopterin-guanine dinucleotide synthase</fullName>
        <shortName evidence="8">MGD synthase</shortName>
    </alternativeName>
</protein>
<dbReference type="PANTHER" id="PTHR19136">
    <property type="entry name" value="MOLYBDENUM COFACTOR GUANYLYLTRANSFERASE"/>
    <property type="match status" value="1"/>
</dbReference>
<gene>
    <name evidence="8" type="primary">mobA</name>
    <name evidence="10" type="ORF">JF886_03830</name>
</gene>
<evidence type="ECO:0000256" key="5">
    <source>
        <dbReference type="ARBA" id="ARBA00022842"/>
    </source>
</evidence>
<dbReference type="GO" id="GO:0046872">
    <property type="term" value="F:metal ion binding"/>
    <property type="evidence" value="ECO:0007669"/>
    <property type="project" value="UniProtKB-KW"/>
</dbReference>
<feature type="binding site" evidence="8">
    <location>
        <begin position="19"/>
        <end position="21"/>
    </location>
    <ligand>
        <name>GTP</name>
        <dbReference type="ChEBI" id="CHEBI:37565"/>
    </ligand>
</feature>
<feature type="binding site" evidence="8">
    <location>
        <position position="104"/>
    </location>
    <ligand>
        <name>Mg(2+)</name>
        <dbReference type="ChEBI" id="CHEBI:18420"/>
    </ligand>
</feature>
<comment type="domain">
    <text evidence="8">The N-terminal domain determines nucleotide recognition and specific binding, while the C-terminal domain determines the specific binding to the target protein.</text>
</comment>
<comment type="caution">
    <text evidence="10">The sequence shown here is derived from an EMBL/GenBank/DDBJ whole genome shotgun (WGS) entry which is preliminary data.</text>
</comment>
<name>A0A934JS17_9BACT</name>
<keyword evidence="4 8" id="KW-0547">Nucleotide-binding</keyword>
<dbReference type="Pfam" id="PF12804">
    <property type="entry name" value="NTP_transf_3"/>
    <property type="match status" value="1"/>
</dbReference>
<proteinExistence type="inferred from homology"/>
<dbReference type="GO" id="GO:0005525">
    <property type="term" value="F:GTP binding"/>
    <property type="evidence" value="ECO:0007669"/>
    <property type="project" value="UniProtKB-UniRule"/>
</dbReference>
<dbReference type="InterPro" id="IPR025877">
    <property type="entry name" value="MobA-like_NTP_Trfase"/>
</dbReference>
<keyword evidence="2 8" id="KW-0808">Transferase</keyword>
<feature type="binding site" evidence="8">
    <location>
        <position position="75"/>
    </location>
    <ligand>
        <name>GTP</name>
        <dbReference type="ChEBI" id="CHEBI:37565"/>
    </ligand>
</feature>